<dbReference type="RefSeq" id="XP_014505142.1">
    <property type="nucleotide sequence ID" value="XM_014649656.2"/>
</dbReference>
<accession>A0A1S3UGH8</accession>
<dbReference type="GO" id="GO:0000470">
    <property type="term" value="P:maturation of LSU-rRNA"/>
    <property type="evidence" value="ECO:0007669"/>
    <property type="project" value="TreeGrafter"/>
</dbReference>
<dbReference type="AlphaFoldDB" id="A0A1S3UGH8"/>
<dbReference type="Gramene" id="Vradi06g02860.1">
    <property type="protein sequence ID" value="Vradi06g02860.1"/>
    <property type="gene ID" value="Vradi06g02860"/>
</dbReference>
<dbReference type="GO" id="GO:0000460">
    <property type="term" value="P:maturation of 5.8S rRNA"/>
    <property type="evidence" value="ECO:0007669"/>
    <property type="project" value="TreeGrafter"/>
</dbReference>
<reference evidence="2" key="2">
    <citation type="submission" date="2025-08" db="UniProtKB">
        <authorList>
            <consortium name="RefSeq"/>
        </authorList>
    </citation>
    <scope>IDENTIFICATION</scope>
    <source>
        <tissue evidence="2">Leaf</tissue>
    </source>
</reference>
<dbReference type="GO" id="GO:0030687">
    <property type="term" value="C:preribosome, large subunit precursor"/>
    <property type="evidence" value="ECO:0007669"/>
    <property type="project" value="TreeGrafter"/>
</dbReference>
<dbReference type="STRING" id="3916.A0A1S3UGH8"/>
<organism evidence="1 2">
    <name type="scientific">Vigna radiata var. radiata</name>
    <name type="common">Mung bean</name>
    <name type="synonym">Phaseolus aureus</name>
    <dbReference type="NCBI Taxonomy" id="3916"/>
    <lineage>
        <taxon>Eukaryota</taxon>
        <taxon>Viridiplantae</taxon>
        <taxon>Streptophyta</taxon>
        <taxon>Embryophyta</taxon>
        <taxon>Tracheophyta</taxon>
        <taxon>Spermatophyta</taxon>
        <taxon>Magnoliopsida</taxon>
        <taxon>eudicotyledons</taxon>
        <taxon>Gunneridae</taxon>
        <taxon>Pentapetalae</taxon>
        <taxon>rosids</taxon>
        <taxon>fabids</taxon>
        <taxon>Fabales</taxon>
        <taxon>Fabaceae</taxon>
        <taxon>Papilionoideae</taxon>
        <taxon>50 kb inversion clade</taxon>
        <taxon>NPAAA clade</taxon>
        <taxon>indigoferoid/millettioid clade</taxon>
        <taxon>Phaseoleae</taxon>
        <taxon>Vigna</taxon>
    </lineage>
</organism>
<keyword evidence="1" id="KW-1185">Reference proteome</keyword>
<evidence type="ECO:0000313" key="2">
    <source>
        <dbReference type="RefSeq" id="XP_014505142.1"/>
    </source>
</evidence>
<protein>
    <submittedName>
        <fullName evidence="2">Uncharacterized protein LOC106765146 isoform X1</fullName>
    </submittedName>
</protein>
<dbReference type="Proteomes" id="UP000087766">
    <property type="component" value="Chromosome 6"/>
</dbReference>
<dbReference type="GO" id="GO:0004519">
    <property type="term" value="F:endonuclease activity"/>
    <property type="evidence" value="ECO:0007669"/>
    <property type="project" value="InterPro"/>
</dbReference>
<sequence>MDPPLVLGFEQVANVVAESSSSSSSARRLVPWLNWDEWLFVKHALFSNSPHSVSSALKRISTWRSRGSLPVLIEVTASIIEIQLKDSYFRQDQLNEASLSEEMLAMLYCMAIMRLVNCAVEKTRKKEVASIAVAADAIGIPRMLIDIRHEGSHRELPSLKIVRTASVKALDWLKSYYWEPQSKAIPFQGEGITEVKKEIKSKIRELAIFLKVNGSVQSSSSQLKGKRVKQSELLFGRNKLLSLMNWKSKPSRTGGSKKQIKKILKYVLQLYSSFSSEIVSVLLEYLLKALSSSELEEKADDVSIGPTTEKVLADWKLVILKLCDKEPELLLNLLKEVLDMIETREDIKHEDNPNMGILQSRTEFRLSSLFAWLVGILSRVPSAAANMPRGVFLGLVHRCLLISQLCNKQLMDSAVQLTELMDDNYLMEKVKKFSRISLWNLEQADDQSSLLTSNNIFQFEKSIHEAAKQLELVKHQVTKNKTPKASDCDTKKSQTWTLAKSWNPCPIGMLPRAVGSSGRLPVLDIINNEKQNQVSSGCLPVVDIIDSEEQDQIWEKEENWKLTPQGAKRDATIDLLQLDNSTVKKMRKTEEFGELNNELPLQGGKGCLIVGGVWKKLTDELLVIDSSVEILV</sequence>
<dbReference type="PANTHER" id="PTHR15002:SF0">
    <property type="entry name" value="RIBOSOMAL BIOGENESIS PROTEIN LAS1L"/>
    <property type="match status" value="1"/>
</dbReference>
<proteinExistence type="predicted"/>
<dbReference type="GO" id="GO:0090730">
    <property type="term" value="C:Las1 complex"/>
    <property type="evidence" value="ECO:0007669"/>
    <property type="project" value="InterPro"/>
</dbReference>
<name>A0A1S3UGH8_VIGRR</name>
<dbReference type="Pfam" id="PF04031">
    <property type="entry name" value="Las1"/>
    <property type="match status" value="1"/>
</dbReference>
<dbReference type="KEGG" id="vra:106765146"/>
<dbReference type="InterPro" id="IPR007174">
    <property type="entry name" value="Las1"/>
</dbReference>
<dbReference type="OrthoDB" id="10263222at2759"/>
<gene>
    <name evidence="2" type="primary">LOC106765146</name>
</gene>
<evidence type="ECO:0000313" key="1">
    <source>
        <dbReference type="Proteomes" id="UP000087766"/>
    </source>
</evidence>
<dbReference type="GeneID" id="106765146"/>
<reference evidence="1" key="1">
    <citation type="journal article" date="2014" name="Nat. Commun.">
        <title>Genome sequence of mungbean and insights into evolution within Vigna species.</title>
        <authorList>
            <person name="Kang Y.J."/>
            <person name="Kim S.K."/>
            <person name="Kim M.Y."/>
            <person name="Lestari P."/>
            <person name="Kim K.H."/>
            <person name="Ha B.K."/>
            <person name="Jun T.H."/>
            <person name="Hwang W.J."/>
            <person name="Lee T."/>
            <person name="Lee J."/>
            <person name="Shim S."/>
            <person name="Yoon M.Y."/>
            <person name="Jang Y.E."/>
            <person name="Han K.S."/>
            <person name="Taeprayoon P."/>
            <person name="Yoon N."/>
            <person name="Somta P."/>
            <person name="Tanya P."/>
            <person name="Kim K.S."/>
            <person name="Gwag J.G."/>
            <person name="Moon J.K."/>
            <person name="Lee Y.H."/>
            <person name="Park B.S."/>
            <person name="Bombarely A."/>
            <person name="Doyle J.J."/>
            <person name="Jackson S.A."/>
            <person name="Schafleitner R."/>
            <person name="Srinives P."/>
            <person name="Varshney R.K."/>
            <person name="Lee S.H."/>
        </authorList>
    </citation>
    <scope>NUCLEOTIDE SEQUENCE [LARGE SCALE GENOMIC DNA]</scope>
    <source>
        <strain evidence="1">cv. VC1973A</strain>
    </source>
</reference>
<dbReference type="PANTHER" id="PTHR15002">
    <property type="entry name" value="RIBOSOMAL BIOGENESIS PROTEIN LAS1L"/>
    <property type="match status" value="1"/>
</dbReference>